<organism evidence="8 9">
    <name type="scientific">Maribellus luteus</name>
    <dbReference type="NCBI Taxonomy" id="2305463"/>
    <lineage>
        <taxon>Bacteria</taxon>
        <taxon>Pseudomonadati</taxon>
        <taxon>Bacteroidota</taxon>
        <taxon>Bacteroidia</taxon>
        <taxon>Marinilabiliales</taxon>
        <taxon>Prolixibacteraceae</taxon>
        <taxon>Maribellus</taxon>
    </lineage>
</organism>
<feature type="transmembrane region" description="Helical" evidence="6">
    <location>
        <begin position="361"/>
        <end position="382"/>
    </location>
</feature>
<evidence type="ECO:0000256" key="2">
    <source>
        <dbReference type="ARBA" id="ARBA00022475"/>
    </source>
</evidence>
<name>A0A399SYL6_9BACT</name>
<dbReference type="Pfam" id="PF12698">
    <property type="entry name" value="ABC2_membrane_3"/>
    <property type="match status" value="1"/>
</dbReference>
<dbReference type="InterPro" id="IPR013525">
    <property type="entry name" value="ABC2_TM"/>
</dbReference>
<keyword evidence="9" id="KW-1185">Reference proteome</keyword>
<evidence type="ECO:0000256" key="4">
    <source>
        <dbReference type="ARBA" id="ARBA00022989"/>
    </source>
</evidence>
<protein>
    <submittedName>
        <fullName evidence="8">ABC transporter permease</fullName>
    </submittedName>
</protein>
<feature type="transmembrane region" description="Helical" evidence="6">
    <location>
        <begin position="303"/>
        <end position="323"/>
    </location>
</feature>
<gene>
    <name evidence="8" type="ORF">D1614_06670</name>
</gene>
<dbReference type="AlphaFoldDB" id="A0A399SYL6"/>
<accession>A0A399SYL6</accession>
<evidence type="ECO:0000313" key="9">
    <source>
        <dbReference type="Proteomes" id="UP000265926"/>
    </source>
</evidence>
<dbReference type="Proteomes" id="UP000265926">
    <property type="component" value="Unassembled WGS sequence"/>
</dbReference>
<reference evidence="8 9" key="1">
    <citation type="submission" date="2018-08" db="EMBL/GenBank/DDBJ databases">
        <title>Pallidiluteibacterium maritimus gen. nov., sp. nov., isolated from coastal sediment.</title>
        <authorList>
            <person name="Zhou L.Y."/>
        </authorList>
    </citation>
    <scope>NUCLEOTIDE SEQUENCE [LARGE SCALE GENOMIC DNA]</scope>
    <source>
        <strain evidence="8 9">XSD2</strain>
    </source>
</reference>
<evidence type="ECO:0000256" key="6">
    <source>
        <dbReference type="SAM" id="Phobius"/>
    </source>
</evidence>
<dbReference type="PANTHER" id="PTHR30294">
    <property type="entry name" value="MEMBRANE COMPONENT OF ABC TRANSPORTER YHHJ-RELATED"/>
    <property type="match status" value="1"/>
</dbReference>
<evidence type="ECO:0000256" key="1">
    <source>
        <dbReference type="ARBA" id="ARBA00004651"/>
    </source>
</evidence>
<dbReference type="InterPro" id="IPR051449">
    <property type="entry name" value="ABC-2_transporter_component"/>
</dbReference>
<feature type="transmembrane region" description="Helical" evidence="6">
    <location>
        <begin position="235"/>
        <end position="261"/>
    </location>
</feature>
<comment type="caution">
    <text evidence="8">The sequence shown here is derived from an EMBL/GenBank/DDBJ whole genome shotgun (WGS) entry which is preliminary data.</text>
</comment>
<dbReference type="OrthoDB" id="9811522at2"/>
<feature type="domain" description="ABC-2 type transporter transmembrane" evidence="7">
    <location>
        <begin position="29"/>
        <end position="376"/>
    </location>
</feature>
<evidence type="ECO:0000259" key="7">
    <source>
        <dbReference type="Pfam" id="PF12698"/>
    </source>
</evidence>
<dbReference type="EMBL" id="QWGR01000003">
    <property type="protein sequence ID" value="RIJ49230.1"/>
    <property type="molecule type" value="Genomic_DNA"/>
</dbReference>
<evidence type="ECO:0000256" key="5">
    <source>
        <dbReference type="ARBA" id="ARBA00023136"/>
    </source>
</evidence>
<dbReference type="GO" id="GO:0140359">
    <property type="term" value="F:ABC-type transporter activity"/>
    <property type="evidence" value="ECO:0007669"/>
    <property type="project" value="InterPro"/>
</dbReference>
<evidence type="ECO:0000313" key="8">
    <source>
        <dbReference type="EMBL" id="RIJ49230.1"/>
    </source>
</evidence>
<evidence type="ECO:0000256" key="3">
    <source>
        <dbReference type="ARBA" id="ARBA00022692"/>
    </source>
</evidence>
<sequence length="395" mass="44486">MEMSIPKRHPVFMVMGREAERIKHNPAYRFLLFLGPLIGIFLLYFIFRQGVTRDLPIAVVDQDNSSLSIKLRNALEASPDLAVVASPADIFQAREMLESAQVDAIVLLPSGLENKVYREVEAVVPAYINGTNVLTGGIIQRAVLKTVGTISAGIQLKKQLLNEKNEAQAMARVMPVELRQHILFNPYGNYNYFLNSAMMNIMLYLFAFLASIYTFGNELKRGTGRELLEASNSSVRLAIVGKMFPYTVIFTGFAMLINLLLYEFGGMPINGSFFLILFGQLITMLTYQLLGVWLVALTYNLRLSLSIASAYSMMAVTFSGLTFPFEGMPLVARIFAAFFPFTWWEKLFISQSLYGGPRSDALIYICCILIFQLLAFTGFKLYKRRLGDEKYWGKA</sequence>
<dbReference type="Gene3D" id="3.40.1710.10">
    <property type="entry name" value="abc type-2 transporter like domain"/>
    <property type="match status" value="1"/>
</dbReference>
<feature type="transmembrane region" description="Helical" evidence="6">
    <location>
        <begin position="273"/>
        <end position="297"/>
    </location>
</feature>
<feature type="transmembrane region" description="Helical" evidence="6">
    <location>
        <begin position="27"/>
        <end position="47"/>
    </location>
</feature>
<dbReference type="PANTHER" id="PTHR30294:SF47">
    <property type="entry name" value="INNER MEMBRANE TRANSPORT PERMEASE YHHJ"/>
    <property type="match status" value="1"/>
</dbReference>
<keyword evidence="3 6" id="KW-0812">Transmembrane</keyword>
<comment type="subcellular location">
    <subcellularLocation>
        <location evidence="1">Cell membrane</location>
        <topology evidence="1">Multi-pass membrane protein</topology>
    </subcellularLocation>
</comment>
<feature type="transmembrane region" description="Helical" evidence="6">
    <location>
        <begin position="192"/>
        <end position="215"/>
    </location>
</feature>
<keyword evidence="5 6" id="KW-0472">Membrane</keyword>
<dbReference type="GO" id="GO:0005886">
    <property type="term" value="C:plasma membrane"/>
    <property type="evidence" value="ECO:0007669"/>
    <property type="project" value="UniProtKB-SubCell"/>
</dbReference>
<keyword evidence="4 6" id="KW-1133">Transmembrane helix</keyword>
<proteinExistence type="predicted"/>
<keyword evidence="2" id="KW-1003">Cell membrane</keyword>